<evidence type="ECO:0000313" key="4">
    <source>
        <dbReference type="Proteomes" id="UP000186351"/>
    </source>
</evidence>
<evidence type="ECO:0000313" key="3">
    <source>
        <dbReference type="EMBL" id="ANU63004.1"/>
    </source>
</evidence>
<dbReference type="OrthoDB" id="9814955at2"/>
<dbReference type="InterPro" id="IPR049208">
    <property type="entry name" value="DUF6819"/>
</dbReference>
<dbReference type="KEGG" id="pary:A4V02_04260"/>
<name>A0A1B1S881_9BACT</name>
<dbReference type="InterPro" id="IPR011004">
    <property type="entry name" value="Trimer_LpxA-like_sf"/>
</dbReference>
<dbReference type="STRING" id="1796646.A4V02_04260"/>
<gene>
    <name evidence="3" type="ORF">A4V02_04260</name>
</gene>
<accession>A0A1Z2XKH2</accession>
<dbReference type="GeneID" id="65536062"/>
<dbReference type="AlphaFoldDB" id="A0A1B1S881"/>
<dbReference type="RefSeq" id="WP_068960364.1">
    <property type="nucleotide sequence ID" value="NZ_CAJTAP010000006.1"/>
</dbReference>
<protein>
    <recommendedName>
        <fullName evidence="5">DUF4954 family protein</fullName>
    </recommendedName>
</protein>
<dbReference type="Pfam" id="PF16314">
    <property type="entry name" value="DUF4954"/>
    <property type="match status" value="1"/>
</dbReference>
<dbReference type="EMBL" id="CP015402">
    <property type="protein sequence ID" value="ANU63004.1"/>
    <property type="molecule type" value="Genomic_DNA"/>
</dbReference>
<sequence>MANFRELTIDEITQLRQNGCHSNEWVRVKVADPFQPCHYHDCVFIGDIRLGITEGSLRGLGGLDFPTGIYSATLRDCEIGDNVRISHIRECIVNYRIGSNTCISNVGSIICNGRTAFGNGVKVNVMEETGSRVNLIYDKLSAQISFLQTIYAENTQLIEALHNMIRRYAEEHSSDTGEIGSYVTITDTTRIQNVRILDRATISGASALINGTVGFRATVGCNVIAENFIISSEAVVENSVLVHNAFVGQASQIRNGFTAHDSVFFANCHMECGESCSIFAGPHCVSHHKSTLLIAGYYAFFNAGSNSNQSNHLYRTGPIHNGILEHGCKTGSNSYIIWPAHFGDFTLVLGKHSRHPDTSALPFSYAIGQPNGESLIYPGANVKTAGTIRDILKWRIRDKRSHDIPKLDYVNTVSLSPLTAIVLYRALSVLEQIEADENYDYPRRHNFRLKREYIRKGREYYALAIDYFMGETIVKKLLHTPLNPDKTLWEQLQEEPVNVAGDWADIVSLIVPESKIKDIFSSIIDGTITSVEQLSERLNYEGSQYDHYAWTFVCHNFNKCYSVNIEDITPEILVSVIDRWTESVRSLDQMRRDDAMRDFTQQIGYDTDFDSPGEWLDDSMINKEFNPESNPQIMSMHNHYVQALLDAHQVTTELKRTFNINDNK</sequence>
<evidence type="ECO:0008006" key="5">
    <source>
        <dbReference type="Google" id="ProtNLM"/>
    </source>
</evidence>
<dbReference type="SUPFAM" id="SSF51161">
    <property type="entry name" value="Trimeric LpxA-like enzymes"/>
    <property type="match status" value="1"/>
</dbReference>
<evidence type="ECO:0000259" key="1">
    <source>
        <dbReference type="Pfam" id="PF16314"/>
    </source>
</evidence>
<dbReference type="InterPro" id="IPR032533">
    <property type="entry name" value="DUF4954"/>
</dbReference>
<accession>A0A1B1S881</accession>
<keyword evidence="4" id="KW-1185">Reference proteome</keyword>
<feature type="domain" description="DUF6819" evidence="2">
    <location>
        <begin position="486"/>
        <end position="643"/>
    </location>
</feature>
<dbReference type="Gene3D" id="2.160.10.10">
    <property type="entry name" value="Hexapeptide repeat proteins"/>
    <property type="match status" value="1"/>
</dbReference>
<dbReference type="Pfam" id="PF20683">
    <property type="entry name" value="DUF6819"/>
    <property type="match status" value="1"/>
</dbReference>
<proteinExistence type="predicted"/>
<evidence type="ECO:0000259" key="2">
    <source>
        <dbReference type="Pfam" id="PF20683"/>
    </source>
</evidence>
<organism evidence="3 4">
    <name type="scientific">Muribaculum intestinale</name>
    <dbReference type="NCBI Taxonomy" id="1796646"/>
    <lineage>
        <taxon>Bacteria</taxon>
        <taxon>Pseudomonadati</taxon>
        <taxon>Bacteroidota</taxon>
        <taxon>Bacteroidia</taxon>
        <taxon>Bacteroidales</taxon>
        <taxon>Muribaculaceae</taxon>
        <taxon>Muribaculum</taxon>
    </lineage>
</organism>
<dbReference type="Proteomes" id="UP000186351">
    <property type="component" value="Chromosome"/>
</dbReference>
<reference evidence="4" key="1">
    <citation type="submission" date="2016-04" db="EMBL/GenBank/DDBJ databases">
        <title>Complete Genome Sequences of Twelve Strains of a Stable Defined Moderately Diverse Mouse Microbiota 2 (sDMDMm2).</title>
        <authorList>
            <person name="Uchimura Y."/>
            <person name="Wyss M."/>
            <person name="Brugiroux S."/>
            <person name="Limenitakis J.P."/>
            <person name="Stecher B."/>
            <person name="McCoy K.D."/>
            <person name="Macpherson A.J."/>
        </authorList>
    </citation>
    <scope>NUCLEOTIDE SEQUENCE [LARGE SCALE GENOMIC DNA]</scope>
    <source>
        <strain evidence="4">YL27</strain>
    </source>
</reference>
<feature type="domain" description="DUF4954" evidence="1">
    <location>
        <begin position="4"/>
        <end position="433"/>
    </location>
</feature>